<dbReference type="EC" id="2.7.13.3" evidence="2"/>
<dbReference type="Gene3D" id="3.30.565.10">
    <property type="entry name" value="Histidine kinase-like ATPase, C-terminal domain"/>
    <property type="match status" value="1"/>
</dbReference>
<name>A0A7J4ZS24_9BACT</name>
<organism evidence="9 10">
    <name type="scientific">Oryzomonas japonica</name>
    <dbReference type="NCBI Taxonomy" id="2603858"/>
    <lineage>
        <taxon>Bacteria</taxon>
        <taxon>Pseudomonadati</taxon>
        <taxon>Thermodesulfobacteriota</taxon>
        <taxon>Desulfuromonadia</taxon>
        <taxon>Geobacterales</taxon>
        <taxon>Geobacteraceae</taxon>
        <taxon>Oryzomonas</taxon>
    </lineage>
</organism>
<dbReference type="SUPFAM" id="SSF55874">
    <property type="entry name" value="ATPase domain of HSP90 chaperone/DNA topoisomerase II/histidine kinase"/>
    <property type="match status" value="1"/>
</dbReference>
<evidence type="ECO:0000313" key="9">
    <source>
        <dbReference type="EMBL" id="KAB0666106.1"/>
    </source>
</evidence>
<comment type="catalytic activity">
    <reaction evidence="1">
        <text>ATP + protein L-histidine = ADP + protein N-phospho-L-histidine.</text>
        <dbReference type="EC" id="2.7.13.3"/>
    </reaction>
</comment>
<dbReference type="Pfam" id="PF00072">
    <property type="entry name" value="Response_reg"/>
    <property type="match status" value="1"/>
</dbReference>
<dbReference type="CDD" id="cd00082">
    <property type="entry name" value="HisKA"/>
    <property type="match status" value="1"/>
</dbReference>
<dbReference type="CDD" id="cd00130">
    <property type="entry name" value="PAS"/>
    <property type="match status" value="1"/>
</dbReference>
<feature type="domain" description="Response regulatory" evidence="6">
    <location>
        <begin position="13"/>
        <end position="127"/>
    </location>
</feature>
<dbReference type="Gene3D" id="3.30.450.20">
    <property type="entry name" value="PAS domain"/>
    <property type="match status" value="1"/>
</dbReference>
<evidence type="ECO:0000259" key="7">
    <source>
        <dbReference type="PROSITE" id="PS50112"/>
    </source>
</evidence>
<feature type="domain" description="PAC" evidence="8">
    <location>
        <begin position="213"/>
        <end position="267"/>
    </location>
</feature>
<dbReference type="NCBIfam" id="TIGR00229">
    <property type="entry name" value="sensory_box"/>
    <property type="match status" value="1"/>
</dbReference>
<dbReference type="SMART" id="SM00091">
    <property type="entry name" value="PAS"/>
    <property type="match status" value="1"/>
</dbReference>
<dbReference type="SUPFAM" id="SSF55785">
    <property type="entry name" value="PYP-like sensor domain (PAS domain)"/>
    <property type="match status" value="1"/>
</dbReference>
<dbReference type="PANTHER" id="PTHR43065:SF42">
    <property type="entry name" value="TWO-COMPONENT SENSOR PPRA"/>
    <property type="match status" value="1"/>
</dbReference>
<protein>
    <recommendedName>
        <fullName evidence="2">histidine kinase</fullName>
        <ecNumber evidence="2">2.7.13.3</ecNumber>
    </recommendedName>
</protein>
<dbReference type="Pfam" id="PF02518">
    <property type="entry name" value="HATPase_c"/>
    <property type="match status" value="1"/>
</dbReference>
<evidence type="ECO:0000256" key="3">
    <source>
        <dbReference type="ARBA" id="ARBA00022553"/>
    </source>
</evidence>
<evidence type="ECO:0000256" key="4">
    <source>
        <dbReference type="PROSITE-ProRule" id="PRU00169"/>
    </source>
</evidence>
<dbReference type="InterPro" id="IPR035965">
    <property type="entry name" value="PAS-like_dom_sf"/>
</dbReference>
<dbReference type="Gene3D" id="1.10.287.130">
    <property type="match status" value="1"/>
</dbReference>
<dbReference type="PROSITE" id="PS50109">
    <property type="entry name" value="HIS_KIN"/>
    <property type="match status" value="1"/>
</dbReference>
<feature type="modified residue" description="4-aspartylphosphate" evidence="4">
    <location>
        <position position="62"/>
    </location>
</feature>
<gene>
    <name evidence="9" type="ORF">F6V25_06425</name>
</gene>
<dbReference type="SMART" id="SM00448">
    <property type="entry name" value="REC"/>
    <property type="match status" value="1"/>
</dbReference>
<dbReference type="PRINTS" id="PR00344">
    <property type="entry name" value="BCTRLSENSOR"/>
</dbReference>
<evidence type="ECO:0000259" key="5">
    <source>
        <dbReference type="PROSITE" id="PS50109"/>
    </source>
</evidence>
<accession>A0A7J4ZS24</accession>
<evidence type="ECO:0000256" key="1">
    <source>
        <dbReference type="ARBA" id="ARBA00000085"/>
    </source>
</evidence>
<dbReference type="InterPro" id="IPR001789">
    <property type="entry name" value="Sig_transdc_resp-reg_receiver"/>
</dbReference>
<dbReference type="GO" id="GO:0000155">
    <property type="term" value="F:phosphorelay sensor kinase activity"/>
    <property type="evidence" value="ECO:0007669"/>
    <property type="project" value="InterPro"/>
</dbReference>
<dbReference type="InterPro" id="IPR000700">
    <property type="entry name" value="PAS-assoc_C"/>
</dbReference>
<dbReference type="Proteomes" id="UP000420562">
    <property type="component" value="Unassembled WGS sequence"/>
</dbReference>
<proteinExistence type="predicted"/>
<sequence>MTMTSPPSPDDLTILYVEDEDTSREQVKRMLGLRGYRLIVAANGREGLELYQAHTPDIVLTDIMMPFMSGLDMAREIRSRARDAQIIVVTAFNDIDYLLQAIDIGINQFVLKPVAFQKLYEAIERSINVVTMQRQLRRQNEHIRLLSSALEQSPSMAIITDTTGVIEYVNRKFCEITGFDADEAIGRTPRILKSGETSPEVYQDLWSTILQGNEWHGSMQNRKKNGDLFWENVSISPLKAPDGSLLKFIKNGEDVTRQRKLEAESLRSRKMEAIGILAGGMAHDFNNLLQVILGYISLAKLHVNAPQTIIEMLETAEQTSLRAKELSLRLLAFSKGGDSFVHPAPLAPLIASAIAAVLRDKPAIASEVTIASDLHRVRMDDSQMERTFSNLAVNAVEAMPQGGTLRVEAENVTIGEQDALSLPAGEYVHLTFHDTGTGITPENLPRVFDPYFTTKEMGSQKGMGLSLALCHSIIRKHKGAINAESTPGKGTTFHIYLPALPDEPTAPHETASP</sequence>
<dbReference type="InterPro" id="IPR036097">
    <property type="entry name" value="HisK_dim/P_sf"/>
</dbReference>
<feature type="domain" description="PAS" evidence="7">
    <location>
        <begin position="142"/>
        <end position="188"/>
    </location>
</feature>
<evidence type="ECO:0000313" key="10">
    <source>
        <dbReference type="Proteomes" id="UP000420562"/>
    </source>
</evidence>
<dbReference type="SUPFAM" id="SSF47384">
    <property type="entry name" value="Homodimeric domain of signal transducing histidine kinase"/>
    <property type="match status" value="1"/>
</dbReference>
<evidence type="ECO:0000259" key="6">
    <source>
        <dbReference type="PROSITE" id="PS50110"/>
    </source>
</evidence>
<dbReference type="InterPro" id="IPR005467">
    <property type="entry name" value="His_kinase_dom"/>
</dbReference>
<evidence type="ECO:0000259" key="8">
    <source>
        <dbReference type="PROSITE" id="PS50113"/>
    </source>
</evidence>
<dbReference type="PROSITE" id="PS50113">
    <property type="entry name" value="PAC"/>
    <property type="match status" value="1"/>
</dbReference>
<dbReference type="InterPro" id="IPR004358">
    <property type="entry name" value="Sig_transdc_His_kin-like_C"/>
</dbReference>
<dbReference type="AlphaFoldDB" id="A0A7J4ZS24"/>
<dbReference type="PROSITE" id="PS50110">
    <property type="entry name" value="RESPONSE_REGULATORY"/>
    <property type="match status" value="1"/>
</dbReference>
<dbReference type="InterPro" id="IPR003661">
    <property type="entry name" value="HisK_dim/P_dom"/>
</dbReference>
<evidence type="ECO:0000256" key="2">
    <source>
        <dbReference type="ARBA" id="ARBA00012438"/>
    </source>
</evidence>
<reference evidence="9 10" key="1">
    <citation type="submission" date="2019-09" db="EMBL/GenBank/DDBJ databases">
        <title>Geobacter sp. Red96, a novel strain isolated from paddy soil.</title>
        <authorList>
            <person name="Xu Z."/>
            <person name="Masuda Y."/>
            <person name="Itoh H."/>
            <person name="Senoo K."/>
        </authorList>
    </citation>
    <scope>NUCLEOTIDE SEQUENCE [LARGE SCALE GENOMIC DNA]</scope>
    <source>
        <strain evidence="9 10">Red96</strain>
    </source>
</reference>
<dbReference type="SMART" id="SM00086">
    <property type="entry name" value="PAC"/>
    <property type="match status" value="1"/>
</dbReference>
<dbReference type="InterPro" id="IPR001610">
    <property type="entry name" value="PAC"/>
</dbReference>
<dbReference type="CDD" id="cd17536">
    <property type="entry name" value="REC_YesN-like"/>
    <property type="match status" value="1"/>
</dbReference>
<dbReference type="InterPro" id="IPR000014">
    <property type="entry name" value="PAS"/>
</dbReference>
<dbReference type="Pfam" id="PF13426">
    <property type="entry name" value="PAS_9"/>
    <property type="match status" value="1"/>
</dbReference>
<dbReference type="InterPro" id="IPR036890">
    <property type="entry name" value="HATPase_C_sf"/>
</dbReference>
<dbReference type="InterPro" id="IPR003594">
    <property type="entry name" value="HATPase_dom"/>
</dbReference>
<keyword evidence="3 4" id="KW-0597">Phosphoprotein</keyword>
<feature type="domain" description="Histidine kinase" evidence="5">
    <location>
        <begin position="280"/>
        <end position="501"/>
    </location>
</feature>
<keyword evidence="10" id="KW-1185">Reference proteome</keyword>
<dbReference type="SUPFAM" id="SSF52172">
    <property type="entry name" value="CheY-like"/>
    <property type="match status" value="1"/>
</dbReference>
<dbReference type="Gene3D" id="3.40.50.2300">
    <property type="match status" value="1"/>
</dbReference>
<dbReference type="EMBL" id="VZQZ01000003">
    <property type="protein sequence ID" value="KAB0666106.1"/>
    <property type="molecule type" value="Genomic_DNA"/>
</dbReference>
<dbReference type="InterPro" id="IPR011006">
    <property type="entry name" value="CheY-like_superfamily"/>
</dbReference>
<dbReference type="PANTHER" id="PTHR43065">
    <property type="entry name" value="SENSOR HISTIDINE KINASE"/>
    <property type="match status" value="1"/>
</dbReference>
<dbReference type="SMART" id="SM00387">
    <property type="entry name" value="HATPase_c"/>
    <property type="match status" value="1"/>
</dbReference>
<dbReference type="PROSITE" id="PS50112">
    <property type="entry name" value="PAS"/>
    <property type="match status" value="1"/>
</dbReference>
<comment type="caution">
    <text evidence="9">The sequence shown here is derived from an EMBL/GenBank/DDBJ whole genome shotgun (WGS) entry which is preliminary data.</text>
</comment>